<reference evidence="1" key="2">
    <citation type="journal article" date="2015" name="Fish Shellfish Immunol.">
        <title>Early steps in the European eel (Anguilla anguilla)-Vibrio vulnificus interaction in the gills: Role of the RtxA13 toxin.</title>
        <authorList>
            <person name="Callol A."/>
            <person name="Pajuelo D."/>
            <person name="Ebbesson L."/>
            <person name="Teles M."/>
            <person name="MacKenzie S."/>
            <person name="Amaro C."/>
        </authorList>
    </citation>
    <scope>NUCLEOTIDE SEQUENCE</scope>
</reference>
<dbReference type="EMBL" id="GBXM01076130">
    <property type="protein sequence ID" value="JAH32447.1"/>
    <property type="molecule type" value="Transcribed_RNA"/>
</dbReference>
<proteinExistence type="predicted"/>
<evidence type="ECO:0000313" key="1">
    <source>
        <dbReference type="EMBL" id="JAH32447.1"/>
    </source>
</evidence>
<protein>
    <submittedName>
        <fullName evidence="1">Uncharacterized protein</fullName>
    </submittedName>
</protein>
<accession>A0A0E9RUF8</accession>
<organism evidence="1">
    <name type="scientific">Anguilla anguilla</name>
    <name type="common">European freshwater eel</name>
    <name type="synonym">Muraena anguilla</name>
    <dbReference type="NCBI Taxonomy" id="7936"/>
    <lineage>
        <taxon>Eukaryota</taxon>
        <taxon>Metazoa</taxon>
        <taxon>Chordata</taxon>
        <taxon>Craniata</taxon>
        <taxon>Vertebrata</taxon>
        <taxon>Euteleostomi</taxon>
        <taxon>Actinopterygii</taxon>
        <taxon>Neopterygii</taxon>
        <taxon>Teleostei</taxon>
        <taxon>Anguilliformes</taxon>
        <taxon>Anguillidae</taxon>
        <taxon>Anguilla</taxon>
    </lineage>
</organism>
<dbReference type="AlphaFoldDB" id="A0A0E9RUF8"/>
<reference evidence="1" key="1">
    <citation type="submission" date="2014-11" db="EMBL/GenBank/DDBJ databases">
        <authorList>
            <person name="Amaro Gonzalez C."/>
        </authorList>
    </citation>
    <scope>NUCLEOTIDE SEQUENCE</scope>
</reference>
<name>A0A0E9RUF8_ANGAN</name>
<sequence length="19" mass="2269">MKALQAPGDQVGFRQLWWH</sequence>